<dbReference type="EMBL" id="NEXE01000021">
    <property type="protein sequence ID" value="PSN91630.1"/>
    <property type="molecule type" value="Genomic_DNA"/>
</dbReference>
<sequence length="389" mass="42534">MSNMVWLWVAVLTALTVVASLPTAYVGADGSSVNQNMVSNLVAQVGVELKLMGAYSNTTINEVQSNLQLLIQQPVFQSDLELYGSQSLTASAGITNDTLGVYLQFAYYSNCSSNVVQFNLLNLSQPPQYTHVGLAPLEAYLGDGCSKSNQSGVSPLSVGGNSWTGNQYYAAQSRPTITEVITDLNYPFIKNASDNQVAAWTGVTNYEGANPSIPCFETAYLPQAGWVVPADGLSPLPVYELYYTNGCGTSGGPPTVPSQSDFSAISGDSVEYEVYEYSGSWYFVFYNINTTQIHTFTISGYSFNPYYNPLIFEITSFSAVPTFTNQYWYHAFMFNSNGSYNVTESYEEGYYFSSQATCNSNPLFDWGYSLSTMGGVKGYQYLISYTTCG</sequence>
<proteinExistence type="predicted"/>
<evidence type="ECO:0000313" key="2">
    <source>
        <dbReference type="Proteomes" id="UP000240322"/>
    </source>
</evidence>
<dbReference type="AlphaFoldDB" id="A0A2R6AZ19"/>
<comment type="caution">
    <text evidence="1">The sequence shown here is derived from an EMBL/GenBank/DDBJ whole genome shotgun (WGS) entry which is preliminary data.</text>
</comment>
<reference evidence="1 2" key="1">
    <citation type="submission" date="2017-04" db="EMBL/GenBank/DDBJ databases">
        <title>Novel microbial lineages endemic to geothermal iron-oxide mats fill important gaps in the evolutionary history of Archaea.</title>
        <authorList>
            <person name="Jay Z.J."/>
            <person name="Beam J.P."/>
            <person name="Dlakic M."/>
            <person name="Rusch D.B."/>
            <person name="Kozubal M.A."/>
            <person name="Inskeep W.P."/>
        </authorList>
    </citation>
    <scope>NUCLEOTIDE SEQUENCE [LARGE SCALE GENOMIC DNA]</scope>
    <source>
        <strain evidence="1">OSP_D</strain>
    </source>
</reference>
<protein>
    <submittedName>
        <fullName evidence="1">Uncharacterized protein</fullName>
    </submittedName>
</protein>
<name>A0A2R6AZ19_9ARCH</name>
<gene>
    <name evidence="1" type="ORF">B9Q03_03655</name>
</gene>
<dbReference type="Proteomes" id="UP000240322">
    <property type="component" value="Unassembled WGS sequence"/>
</dbReference>
<accession>A0A2R6AZ19</accession>
<organism evidence="1 2">
    <name type="scientific">Candidatus Marsarchaeota G2 archaeon OSP_D</name>
    <dbReference type="NCBI Taxonomy" id="1978157"/>
    <lineage>
        <taxon>Archaea</taxon>
        <taxon>Candidatus Marsarchaeota</taxon>
        <taxon>Candidatus Marsarchaeota group 2</taxon>
    </lineage>
</organism>
<evidence type="ECO:0000313" key="1">
    <source>
        <dbReference type="EMBL" id="PSN91630.1"/>
    </source>
</evidence>